<dbReference type="SMART" id="SM00855">
    <property type="entry name" value="PGAM"/>
    <property type="match status" value="1"/>
</dbReference>
<comment type="caution">
    <text evidence="2">The sequence shown here is derived from an EMBL/GenBank/DDBJ whole genome shotgun (WGS) entry which is preliminary data.</text>
</comment>
<organism evidence="2 3">
    <name type="scientific">Saccharopolyspora oryzae</name>
    <dbReference type="NCBI Taxonomy" id="2997343"/>
    <lineage>
        <taxon>Bacteria</taxon>
        <taxon>Bacillati</taxon>
        <taxon>Actinomycetota</taxon>
        <taxon>Actinomycetes</taxon>
        <taxon>Pseudonocardiales</taxon>
        <taxon>Pseudonocardiaceae</taxon>
        <taxon>Saccharopolyspora</taxon>
    </lineage>
</organism>
<dbReference type="PANTHER" id="PTHR48100">
    <property type="entry name" value="BROAD-SPECIFICITY PHOSPHATASE YOR283W-RELATED"/>
    <property type="match status" value="1"/>
</dbReference>
<protein>
    <submittedName>
        <fullName evidence="2">Histidine phosphatase family protein</fullName>
    </submittedName>
</protein>
<proteinExistence type="predicted"/>
<dbReference type="InterPro" id="IPR050275">
    <property type="entry name" value="PGM_Phosphatase"/>
</dbReference>
<feature type="region of interest" description="Disordered" evidence="1">
    <location>
        <begin position="28"/>
        <end position="53"/>
    </location>
</feature>
<accession>A0ABT4V7T7</accession>
<dbReference type="InterPro" id="IPR013078">
    <property type="entry name" value="His_Pase_superF_clade-1"/>
</dbReference>
<dbReference type="SUPFAM" id="SSF53254">
    <property type="entry name" value="Phosphoglycerate mutase-like"/>
    <property type="match status" value="1"/>
</dbReference>
<evidence type="ECO:0000256" key="1">
    <source>
        <dbReference type="SAM" id="MobiDB-lite"/>
    </source>
</evidence>
<dbReference type="InterPro" id="IPR029033">
    <property type="entry name" value="His_PPase_superfam"/>
</dbReference>
<dbReference type="Pfam" id="PF00300">
    <property type="entry name" value="His_Phos_1"/>
    <property type="match status" value="1"/>
</dbReference>
<keyword evidence="3" id="KW-1185">Reference proteome</keyword>
<dbReference type="CDD" id="cd07067">
    <property type="entry name" value="HP_PGM_like"/>
    <property type="match status" value="1"/>
</dbReference>
<dbReference type="RefSeq" id="WP_270952499.1">
    <property type="nucleotide sequence ID" value="NZ_JAQGLA010000068.1"/>
</dbReference>
<dbReference type="Gene3D" id="3.40.50.1240">
    <property type="entry name" value="Phosphoglycerate mutase-like"/>
    <property type="match status" value="1"/>
</dbReference>
<name>A0ABT4V7T7_9PSEU</name>
<reference evidence="2 3" key="1">
    <citation type="submission" date="2022-11" db="EMBL/GenBank/DDBJ databases">
        <title>Draft genome sequence of Saccharopolyspora sp. WRP15-2 isolated from rhizosphere soils of wild rice in Thailand.</title>
        <authorList>
            <person name="Duangmal K."/>
            <person name="Kammanee S."/>
            <person name="Muangham S."/>
        </authorList>
    </citation>
    <scope>NUCLEOTIDE SEQUENCE [LARGE SCALE GENOMIC DNA]</scope>
    <source>
        <strain evidence="2 3">WRP15-2</strain>
    </source>
</reference>
<evidence type="ECO:0000313" key="3">
    <source>
        <dbReference type="Proteomes" id="UP001210380"/>
    </source>
</evidence>
<evidence type="ECO:0000313" key="2">
    <source>
        <dbReference type="EMBL" id="MDA3629476.1"/>
    </source>
</evidence>
<dbReference type="EMBL" id="JAQGLA010000068">
    <property type="protein sequence ID" value="MDA3629476.1"/>
    <property type="molecule type" value="Genomic_DNA"/>
</dbReference>
<sequence>MSEVEYRQSRFAVPTGATDVLLIRHGESAPARPDRPFPLVDGQGDPELAPQGREHAERVAQRLADAGLDAIYVTTLIRTVQTAAPLAARTGLTPQVEPDLREVHLGEWEGGLFRQKTAENDPVIQRMHAEQRWDVIPGAESGAALSARVRGAIERLAAAHPDQRIAVFTHGGVIGQALALATGSRPLAFLGADNGSISRIVVTADRWIVRSFNDSAHLDSDLSAQAAALS</sequence>
<gene>
    <name evidence="2" type="ORF">OU415_28875</name>
</gene>
<dbReference type="PANTHER" id="PTHR48100:SF1">
    <property type="entry name" value="HISTIDINE PHOSPHATASE FAMILY PROTEIN-RELATED"/>
    <property type="match status" value="1"/>
</dbReference>
<dbReference type="Proteomes" id="UP001210380">
    <property type="component" value="Unassembled WGS sequence"/>
</dbReference>